<dbReference type="InterPro" id="IPR002035">
    <property type="entry name" value="VWF_A"/>
</dbReference>
<dbReference type="PROSITE" id="PS50234">
    <property type="entry name" value="VWFA"/>
    <property type="match status" value="2"/>
</dbReference>
<accession>A0A059FTW6</accession>
<evidence type="ECO:0000313" key="2">
    <source>
        <dbReference type="EMBL" id="KCZ94104.1"/>
    </source>
</evidence>
<dbReference type="SUPFAM" id="SSF53300">
    <property type="entry name" value="vWA-like"/>
    <property type="match status" value="2"/>
</dbReference>
<dbReference type="STRING" id="1280950.HJO_01975"/>
<sequence>MRWVTKQLRNGLLVVAFGAQISSSAAWSQVPDLSKLGGTSEVPALESTPLEFVDGLAEVKLKLVESTVYHFDVTDTADIYKLSAEAAEPVSIVLEANTIELNERNQPTARTKLLSDSTRGFGDRTARLPATTFKPGRIYLGLAPLNPVDVTLTVERIVPVQSPASLPNAPSKALPVGNDVSGPANGETHCMTPALLSANKVVDLALVSAPTSSVEMYVYSAKANRAEARSGKGSLAISGIRLKDSAVCVRSRDDEETGSWRLVAEPSQYADGPIEPNSDLKYSTGPSLSIGQTYTMPLDARDEDRFSLAKLAGVGAASVHVISAVNIRLCLRETNKVVECLEGRDIRFSPFRISKDTVLTVVNHSYFGGLYELTLERLTANPQDTVFEPNSSPGFQPIIEGAFRIQGALSTSDDTDTIGFNTGDVGQLWRIMVLGESVGQIELSNARGKIADIRRHGGNTRRLVAPDVYLEPGPVYISIYGTPGDYKVIAKPLGSPRADSEREPNENVPRRLSIGQPIIGVSPTGDDDRFSMYLPRNALVEMSIDVPPGSEYYMTFSVASDDASASLDRQIIKPGGWKRTVSIPAGEHELRIEPRTGSPAEYKLSARYANPFPVTTPSALKLAVTRVAEVSAYSIFRQRVTAVLNITNTSTQPVSGTLDFWFARSGIEVIPYSVSLAAGESTTKVVSFLLPDDLYDGDLPFFVAVRTDKDAIVASTEHHLKVGFRTAPVGAIPARRVPPALAGGINVARTSLGAQWLESGGISVGEDGDYARGNPAGAGNLLNLIDGFITQGTDHEGLLSGGGQQVLSPVLDLPGDKPIPIAGIGINTRLDAPQGILGFAIDVSSDGKKWREVLVGAHEEWGQTAYYAFPGGPADALKVRLRATDRRGGDASRVSLSGFEVIARPGHSGLNNLNIADKELGALVSGNRKMQANRHLQIDAAEGSVTRFPGDMGNPTDFNNAITFRNQLEADIEAVEAVYPATFPDDGWPFASAAIVSASAYGPIGPFHEIGRFDLPAQPQPNQTIRYELPEWSSARAVKVEYEHPESAYFLAPMIMKFIERPEDETYRSALGTWGEFATAKTVAKPDALDLATMKQALASVHEWLDRFVGAVLGKERNGTRPDVTSDPGHRALVPGSPLLDGSVEFGVRTDTWRVPAEGQTNRLKITARGSAGFDPAVSARDSSGNETEPIEIVRSPLRPEVTYTFDVTPGSFLDVEISEPQRSVVFLIDQSASIASQIPQIRRAIIDFADDMVTGRDAVQFKSFGGDWARDDWITDPETLRPLLANYNGGSNSAGESSLLDAAKLLENREGSRAIVVITDGDVDTKQGLVEALHAARARVFAVKTPSNSTFQDPSISQPRASFWAGQTGGEVSLVLQSEDISVAYARVAARLLGPKPYSVSAQGEVVVLKPGFLQVDAAMAPDPKTTVRSQLIILDASGSMLKRLGDRRRIDIAKAALAEYLNSQLARSQAGEQLNVGLRVFGGEPSSCDTDLIQPVTRFDNDRLASSIKSVRPQNNAKTAIGAALLAAAKDLQSVTTPASASILLITDGEETCGGFPLQAIQSLKAAGIEARIDVVSYALEPEVDRRPFEAWAKAGGGIYVDAADGADLENALANTSRVRFTVYQDGERVASGTSGGDPIELVAGKYDLHVDGMAPRQFVITASKTTKIVPN</sequence>
<dbReference type="InterPro" id="IPR036465">
    <property type="entry name" value="vWFA_dom_sf"/>
</dbReference>
<dbReference type="Gene3D" id="3.40.50.410">
    <property type="entry name" value="von Willebrand factor, type A domain"/>
    <property type="match status" value="2"/>
</dbReference>
<dbReference type="Pfam" id="PF00092">
    <property type="entry name" value="VWA"/>
    <property type="match status" value="1"/>
</dbReference>
<organism evidence="2 3">
    <name type="scientific">Hyphomonas johnsonii MHS-2</name>
    <dbReference type="NCBI Taxonomy" id="1280950"/>
    <lineage>
        <taxon>Bacteria</taxon>
        <taxon>Pseudomonadati</taxon>
        <taxon>Pseudomonadota</taxon>
        <taxon>Alphaproteobacteria</taxon>
        <taxon>Hyphomonadales</taxon>
        <taxon>Hyphomonadaceae</taxon>
        <taxon>Hyphomonas</taxon>
    </lineage>
</organism>
<dbReference type="CDD" id="cd00198">
    <property type="entry name" value="vWFA"/>
    <property type="match status" value="1"/>
</dbReference>
<dbReference type="EMBL" id="ARYK01000001">
    <property type="protein sequence ID" value="KCZ94104.1"/>
    <property type="molecule type" value="Genomic_DNA"/>
</dbReference>
<feature type="domain" description="VWFA" evidence="1">
    <location>
        <begin position="1224"/>
        <end position="1393"/>
    </location>
</feature>
<name>A0A059FTW6_9PROT</name>
<feature type="domain" description="VWFA" evidence="1">
    <location>
        <begin position="1431"/>
        <end position="1621"/>
    </location>
</feature>
<keyword evidence="3" id="KW-1185">Reference proteome</keyword>
<reference evidence="2 3" key="1">
    <citation type="journal article" date="2014" name="Antonie Van Leeuwenhoek">
        <title>Hyphomonas beringensis sp. nov. and Hyphomonas chukchiensis sp. nov., isolated from surface seawater of the Bering Sea and Chukchi Sea.</title>
        <authorList>
            <person name="Li C."/>
            <person name="Lai Q."/>
            <person name="Li G."/>
            <person name="Dong C."/>
            <person name="Wang J."/>
            <person name="Liao Y."/>
            <person name="Shao Z."/>
        </authorList>
    </citation>
    <scope>NUCLEOTIDE SEQUENCE [LARGE SCALE GENOMIC DNA]</scope>
    <source>
        <strain evidence="2 3">MHS-2</strain>
    </source>
</reference>
<dbReference type="eggNOG" id="COG2304">
    <property type="taxonomic scope" value="Bacteria"/>
</dbReference>
<dbReference type="Gene3D" id="2.60.120.260">
    <property type="entry name" value="Galactose-binding domain-like"/>
    <property type="match status" value="1"/>
</dbReference>
<protein>
    <submittedName>
        <fullName evidence="2">von Willebrand factor A</fullName>
    </submittedName>
</protein>
<evidence type="ECO:0000259" key="1">
    <source>
        <dbReference type="PROSITE" id="PS50234"/>
    </source>
</evidence>
<dbReference type="SMART" id="SM00327">
    <property type="entry name" value="VWA"/>
    <property type="match status" value="2"/>
</dbReference>
<dbReference type="PATRIC" id="fig|1280950.3.peg.405"/>
<gene>
    <name evidence="2" type="ORF">HJO_01975</name>
</gene>
<comment type="caution">
    <text evidence="2">The sequence shown here is derived from an EMBL/GenBank/DDBJ whole genome shotgun (WGS) entry which is preliminary data.</text>
</comment>
<dbReference type="Pfam" id="PF13519">
    <property type="entry name" value="VWA_2"/>
    <property type="match status" value="1"/>
</dbReference>
<proteinExistence type="predicted"/>
<dbReference type="Proteomes" id="UP000025171">
    <property type="component" value="Unassembled WGS sequence"/>
</dbReference>
<evidence type="ECO:0000313" key="3">
    <source>
        <dbReference type="Proteomes" id="UP000025171"/>
    </source>
</evidence>